<organism evidence="1 2">
    <name type="scientific">Solanum commersonii</name>
    <name type="common">Commerson's wild potato</name>
    <name type="synonym">Commerson's nightshade</name>
    <dbReference type="NCBI Taxonomy" id="4109"/>
    <lineage>
        <taxon>Eukaryota</taxon>
        <taxon>Viridiplantae</taxon>
        <taxon>Streptophyta</taxon>
        <taxon>Embryophyta</taxon>
        <taxon>Tracheophyta</taxon>
        <taxon>Spermatophyta</taxon>
        <taxon>Magnoliopsida</taxon>
        <taxon>eudicotyledons</taxon>
        <taxon>Gunneridae</taxon>
        <taxon>Pentapetalae</taxon>
        <taxon>asterids</taxon>
        <taxon>lamiids</taxon>
        <taxon>Solanales</taxon>
        <taxon>Solanaceae</taxon>
        <taxon>Solanoideae</taxon>
        <taxon>Solaneae</taxon>
        <taxon>Solanum</taxon>
    </lineage>
</organism>
<evidence type="ECO:0000313" key="1">
    <source>
        <dbReference type="EMBL" id="KAG5621407.1"/>
    </source>
</evidence>
<accession>A0A9J6ABW3</accession>
<keyword evidence="2" id="KW-1185">Reference proteome</keyword>
<sequence>MGSHQRLEFSLFPFAVVMDKLTRHIQEIDNNVTYRVGATWMKWMLASDVLSDKKVPPKLKGKFYSMVVRPTLLYGAEYWLVKNSSQVQKMHVEGMRMLIRMCGHTSNDKIRNKNIWNKPPR</sequence>
<name>A0A9J6ABW3_SOLCO</name>
<dbReference type="PANTHER" id="PTHR46238:SF8">
    <property type="entry name" value="ENDONUCLEASE_EXONUCLEASE_PHOSPHATASE DOMAIN-CONTAINING PROTEIN"/>
    <property type="match status" value="1"/>
</dbReference>
<dbReference type="AlphaFoldDB" id="A0A9J6ABW3"/>
<dbReference type="EMBL" id="JACXVP010000002">
    <property type="protein sequence ID" value="KAG5621407.1"/>
    <property type="molecule type" value="Genomic_DNA"/>
</dbReference>
<dbReference type="OrthoDB" id="768353at2759"/>
<evidence type="ECO:0000313" key="2">
    <source>
        <dbReference type="Proteomes" id="UP000824120"/>
    </source>
</evidence>
<proteinExistence type="predicted"/>
<dbReference type="PANTHER" id="PTHR46238">
    <property type="entry name" value="REVERSE TRANSCRIPTASE DOMAIN-CONTAINING PROTEIN"/>
    <property type="match status" value="1"/>
</dbReference>
<gene>
    <name evidence="1" type="ORF">H5410_006625</name>
</gene>
<comment type="caution">
    <text evidence="1">The sequence shown here is derived from an EMBL/GenBank/DDBJ whole genome shotgun (WGS) entry which is preliminary data.</text>
</comment>
<protein>
    <submittedName>
        <fullName evidence="1">Uncharacterized protein</fullName>
    </submittedName>
</protein>
<reference evidence="1 2" key="1">
    <citation type="submission" date="2020-09" db="EMBL/GenBank/DDBJ databases">
        <title>De no assembly of potato wild relative species, Solanum commersonii.</title>
        <authorList>
            <person name="Cho K."/>
        </authorList>
    </citation>
    <scope>NUCLEOTIDE SEQUENCE [LARGE SCALE GENOMIC DNA]</scope>
    <source>
        <strain evidence="1">LZ3.2</strain>
        <tissue evidence="1">Leaf</tissue>
    </source>
</reference>
<dbReference type="Proteomes" id="UP000824120">
    <property type="component" value="Chromosome 2"/>
</dbReference>